<name>A0A2C8F526_9BACT</name>
<evidence type="ECO:0000256" key="5">
    <source>
        <dbReference type="ARBA" id="ARBA00022679"/>
    </source>
</evidence>
<keyword evidence="4 8" id="KW-0328">Glycosyltransferase</keyword>
<evidence type="ECO:0000256" key="1">
    <source>
        <dbReference type="ARBA" id="ARBA00006915"/>
    </source>
</evidence>
<dbReference type="Gene3D" id="3.40.1030.10">
    <property type="entry name" value="Nucleoside phosphorylase/phosphoribosyltransferase catalytic domain"/>
    <property type="match status" value="1"/>
</dbReference>
<dbReference type="NCBIfam" id="TIGR02644">
    <property type="entry name" value="Y_phosphoryl"/>
    <property type="match status" value="1"/>
</dbReference>
<dbReference type="PIRSF" id="PIRSF000478">
    <property type="entry name" value="TP_PyNP"/>
    <property type="match status" value="1"/>
</dbReference>
<dbReference type="Gene3D" id="3.90.1170.30">
    <property type="entry name" value="Pyrimidine nucleoside phosphorylase-like, C-terminal domain"/>
    <property type="match status" value="1"/>
</dbReference>
<dbReference type="AlphaFoldDB" id="A0A2C8F526"/>
<dbReference type="GO" id="GO:0006206">
    <property type="term" value="P:pyrimidine nucleobase metabolic process"/>
    <property type="evidence" value="ECO:0007669"/>
    <property type="project" value="InterPro"/>
</dbReference>
<dbReference type="PANTHER" id="PTHR10515">
    <property type="entry name" value="THYMIDINE PHOSPHORYLASE"/>
    <property type="match status" value="1"/>
</dbReference>
<dbReference type="GO" id="GO:0009032">
    <property type="term" value="F:thymidine phosphorylase activity"/>
    <property type="evidence" value="ECO:0007669"/>
    <property type="project" value="UniProtKB-EC"/>
</dbReference>
<dbReference type="SUPFAM" id="SSF47648">
    <property type="entry name" value="Nucleoside phosphorylase/phosphoribosyltransferase N-terminal domain"/>
    <property type="match status" value="1"/>
</dbReference>
<dbReference type="InterPro" id="IPR017872">
    <property type="entry name" value="Pyrmidine_PPase_CS"/>
</dbReference>
<dbReference type="GO" id="GO:0005829">
    <property type="term" value="C:cytosol"/>
    <property type="evidence" value="ECO:0007669"/>
    <property type="project" value="TreeGrafter"/>
</dbReference>
<dbReference type="PANTHER" id="PTHR10515:SF0">
    <property type="entry name" value="THYMIDINE PHOSPHORYLASE"/>
    <property type="match status" value="1"/>
</dbReference>
<dbReference type="InterPro" id="IPR000053">
    <property type="entry name" value="Thymidine/pyrmidine_PPase"/>
</dbReference>
<dbReference type="InterPro" id="IPR018090">
    <property type="entry name" value="Pyrmidine_PPas_bac/euk"/>
</dbReference>
<sequence length="433" mass="45722">MLIPQEIIRKKRDGHSLSAREIEFFIDGLSSGSISEGQIAAFGMSVYFNGMSFAECAALTDAMARSGDMLEWDLDGPVLDKHSTGGVGDLVSLILGPVIAACGGYVPMISGRGLGHTGGTLDKLEAIPGYTTNIGVDRFREVVRDVGVAIIGQTGDLAPADKRFYAIRDVTATVESIPLITASILSKKIAAGLDALVMDVKSGNGAFMTSHDDACRLANSIQSVANELGLKQMSLVTDMSEPLAPCAGNALEVAEAVRFLTGESVDRRIMTIVKPLCAQLLCLGELAENLSAANTQIERVLANGEAAERFARMVHSLGGPSDFMEKPLSYLSSSPRMEQVSAPRSGYVASWDTRALGMAVVALGGGRMRPEQSIDPAVGLSDIVRIGTYVHAGDPLAVVHGSDQNMGEVSTIVQEAVCIEVEPPDPCEDIYSC</sequence>
<feature type="domain" description="Pyrimidine nucleoside phosphorylase C-terminal" evidence="7">
    <location>
        <begin position="347"/>
        <end position="420"/>
    </location>
</feature>
<dbReference type="NCBIfam" id="TIGR02643">
    <property type="entry name" value="T_phosphoryl"/>
    <property type="match status" value="1"/>
</dbReference>
<gene>
    <name evidence="8" type="primary">deoA</name>
    <name evidence="8" type="ORF">DPRO_0936</name>
</gene>
<dbReference type="SUPFAM" id="SSF52418">
    <property type="entry name" value="Nucleoside phosphorylase/phosphoribosyltransferase catalytic domain"/>
    <property type="match status" value="1"/>
</dbReference>
<evidence type="ECO:0000256" key="4">
    <source>
        <dbReference type="ARBA" id="ARBA00022676"/>
    </source>
</evidence>
<dbReference type="SMART" id="SM00941">
    <property type="entry name" value="PYNP_C"/>
    <property type="match status" value="1"/>
</dbReference>
<dbReference type="InterPro" id="IPR036320">
    <property type="entry name" value="Glycosyl_Trfase_fam3_N_dom_sf"/>
</dbReference>
<dbReference type="Proteomes" id="UP000219215">
    <property type="component" value="Chromosome DPRO"/>
</dbReference>
<dbReference type="Pfam" id="PF02885">
    <property type="entry name" value="Glycos_trans_3N"/>
    <property type="match status" value="1"/>
</dbReference>
<dbReference type="Pfam" id="PF07831">
    <property type="entry name" value="PYNP_C"/>
    <property type="match status" value="1"/>
</dbReference>
<dbReference type="GO" id="GO:0006213">
    <property type="term" value="P:pyrimidine nucleoside metabolic process"/>
    <property type="evidence" value="ECO:0007669"/>
    <property type="project" value="InterPro"/>
</dbReference>
<dbReference type="Pfam" id="PF00591">
    <property type="entry name" value="Glycos_transf_3"/>
    <property type="match status" value="1"/>
</dbReference>
<dbReference type="InterPro" id="IPR013465">
    <property type="entry name" value="Thymidine_Pase"/>
</dbReference>
<dbReference type="UniPathway" id="UPA00578">
    <property type="reaction ID" value="UER00638"/>
</dbReference>
<accession>A0A2C8F526</accession>
<dbReference type="GO" id="GO:0004645">
    <property type="term" value="F:1,4-alpha-oligoglucan phosphorylase activity"/>
    <property type="evidence" value="ECO:0007669"/>
    <property type="project" value="InterPro"/>
</dbReference>
<evidence type="ECO:0000256" key="2">
    <source>
        <dbReference type="ARBA" id="ARBA00011738"/>
    </source>
</evidence>
<dbReference type="FunFam" id="3.40.1030.10:FF:000003">
    <property type="entry name" value="Pyrimidine-nucleoside phosphorylase"/>
    <property type="match status" value="1"/>
</dbReference>
<protein>
    <recommendedName>
        <fullName evidence="3">thymidine phosphorylase</fullName>
        <ecNumber evidence="3">2.4.2.4</ecNumber>
    </recommendedName>
</protein>
<dbReference type="SUPFAM" id="SSF54680">
    <property type="entry name" value="Pyrimidine nucleoside phosphorylase C-terminal domain"/>
    <property type="match status" value="1"/>
</dbReference>
<comment type="catalytic activity">
    <reaction evidence="6">
        <text>thymidine + phosphate = 2-deoxy-alpha-D-ribose 1-phosphate + thymine</text>
        <dbReference type="Rhea" id="RHEA:16037"/>
        <dbReference type="ChEBI" id="CHEBI:17748"/>
        <dbReference type="ChEBI" id="CHEBI:17821"/>
        <dbReference type="ChEBI" id="CHEBI:43474"/>
        <dbReference type="ChEBI" id="CHEBI:57259"/>
        <dbReference type="EC" id="2.4.2.4"/>
    </reaction>
</comment>
<dbReference type="Gene3D" id="1.20.970.10">
    <property type="entry name" value="Transferase, Pyrimidine Nucleoside Phosphorylase, Chain C"/>
    <property type="match status" value="1"/>
</dbReference>
<evidence type="ECO:0000313" key="9">
    <source>
        <dbReference type="Proteomes" id="UP000219215"/>
    </source>
</evidence>
<dbReference type="InterPro" id="IPR000312">
    <property type="entry name" value="Glycosyl_Trfase_fam3"/>
</dbReference>
<dbReference type="KEGG" id="pprf:DPRO_0936"/>
<dbReference type="InterPro" id="IPR013102">
    <property type="entry name" value="PYNP_C"/>
</dbReference>
<comment type="subunit">
    <text evidence="2">Homodimer.</text>
</comment>
<dbReference type="EMBL" id="LT907975">
    <property type="protein sequence ID" value="SOB57827.1"/>
    <property type="molecule type" value="Genomic_DNA"/>
</dbReference>
<dbReference type="InterPro" id="IPR035902">
    <property type="entry name" value="Nuc_phospho_transferase"/>
</dbReference>
<evidence type="ECO:0000256" key="3">
    <source>
        <dbReference type="ARBA" id="ARBA00011892"/>
    </source>
</evidence>
<keyword evidence="5 8" id="KW-0808">Transferase</keyword>
<dbReference type="PROSITE" id="PS00647">
    <property type="entry name" value="THYMID_PHOSPHORYLASE"/>
    <property type="match status" value="1"/>
</dbReference>
<comment type="similarity">
    <text evidence="1">Belongs to the thymidine/pyrimidine-nucleoside phosphorylase family.</text>
</comment>
<dbReference type="EC" id="2.4.2.4" evidence="3"/>
<evidence type="ECO:0000259" key="7">
    <source>
        <dbReference type="SMART" id="SM00941"/>
    </source>
</evidence>
<dbReference type="InterPro" id="IPR017459">
    <property type="entry name" value="Glycosyl_Trfase_fam3_N_dom"/>
</dbReference>
<organism evidence="8 9">
    <name type="scientific">Pseudodesulfovibrio profundus</name>
    <dbReference type="NCBI Taxonomy" id="57320"/>
    <lineage>
        <taxon>Bacteria</taxon>
        <taxon>Pseudomonadati</taxon>
        <taxon>Thermodesulfobacteriota</taxon>
        <taxon>Desulfovibrionia</taxon>
        <taxon>Desulfovibrionales</taxon>
        <taxon>Desulfovibrionaceae</taxon>
    </lineage>
</organism>
<dbReference type="RefSeq" id="WP_097011014.1">
    <property type="nucleotide sequence ID" value="NZ_LT907975.1"/>
</dbReference>
<evidence type="ECO:0000313" key="8">
    <source>
        <dbReference type="EMBL" id="SOB57827.1"/>
    </source>
</evidence>
<dbReference type="InterPro" id="IPR036566">
    <property type="entry name" value="PYNP-like_C_sf"/>
</dbReference>
<reference evidence="9" key="1">
    <citation type="submission" date="2017-09" db="EMBL/GenBank/DDBJ databases">
        <authorList>
            <person name="Regsiter A."/>
            <person name="William W."/>
        </authorList>
    </citation>
    <scope>NUCLEOTIDE SEQUENCE [LARGE SCALE GENOMIC DNA]</scope>
    <source>
        <strain evidence="9">500-1</strain>
    </source>
</reference>
<dbReference type="HAMAP" id="MF_01628">
    <property type="entry name" value="Thymid_phosp"/>
    <property type="match status" value="1"/>
</dbReference>
<proteinExistence type="inferred from homology"/>
<keyword evidence="9" id="KW-1185">Reference proteome</keyword>
<dbReference type="OrthoDB" id="9763887at2"/>
<dbReference type="NCBIfam" id="NF004490">
    <property type="entry name" value="PRK05820.1"/>
    <property type="match status" value="1"/>
</dbReference>
<evidence type="ECO:0000256" key="6">
    <source>
        <dbReference type="ARBA" id="ARBA00048550"/>
    </source>
</evidence>